<dbReference type="InterPro" id="IPR045291">
    <property type="entry name" value="Complex1_LYR_LYRM9"/>
</dbReference>
<organism evidence="4">
    <name type="scientific">Menopon gallinae</name>
    <name type="common">poultry shaft louse</name>
    <dbReference type="NCBI Taxonomy" id="328185"/>
    <lineage>
        <taxon>Eukaryota</taxon>
        <taxon>Metazoa</taxon>
        <taxon>Ecdysozoa</taxon>
        <taxon>Arthropoda</taxon>
        <taxon>Hexapoda</taxon>
        <taxon>Insecta</taxon>
        <taxon>Pterygota</taxon>
        <taxon>Neoptera</taxon>
        <taxon>Paraneoptera</taxon>
        <taxon>Psocodea</taxon>
        <taxon>Troctomorpha</taxon>
        <taxon>Phthiraptera</taxon>
        <taxon>Amblycera</taxon>
        <taxon>Menoponidae</taxon>
        <taxon>Menopon</taxon>
    </lineage>
</organism>
<evidence type="ECO:0000313" key="4">
    <source>
        <dbReference type="EMBL" id="KAL0272147.1"/>
    </source>
</evidence>
<dbReference type="Pfam" id="PF05347">
    <property type="entry name" value="Complex1_LYR"/>
    <property type="match status" value="1"/>
</dbReference>
<protein>
    <recommendedName>
        <fullName evidence="2">LYR motif-containing protein 9</fullName>
    </recommendedName>
</protein>
<accession>A0AAW2HQV6</accession>
<sequence length="79" mass="9407">MVQTCHVFRNSITTGRQLYKYLLRECKKLPPGASAYYRHSIKQSYKQHADETSEERIKEIIDRALEDTKWVLQKYAKQS</sequence>
<comment type="caution">
    <text evidence="4">The sequence shown here is derived from an EMBL/GenBank/DDBJ whole genome shotgun (WGS) entry which is preliminary data.</text>
</comment>
<evidence type="ECO:0000256" key="1">
    <source>
        <dbReference type="ARBA" id="ARBA00025757"/>
    </source>
</evidence>
<dbReference type="PANTHER" id="PTHR47061:SF1">
    <property type="entry name" value="LYR MOTIF-CONTAINING PROTEIN 9"/>
    <property type="match status" value="1"/>
</dbReference>
<evidence type="ECO:0000256" key="2">
    <source>
        <dbReference type="ARBA" id="ARBA00026234"/>
    </source>
</evidence>
<dbReference type="AlphaFoldDB" id="A0AAW2HQV6"/>
<dbReference type="InterPro" id="IPR052151">
    <property type="entry name" value="Complex_I_LYR"/>
</dbReference>
<dbReference type="CDD" id="cd20269">
    <property type="entry name" value="Complex1_LYR_LYRM9"/>
    <property type="match status" value="1"/>
</dbReference>
<proteinExistence type="inferred from homology"/>
<gene>
    <name evidence="4" type="ORF">PYX00_005227</name>
</gene>
<name>A0AAW2HQV6_9NEOP</name>
<evidence type="ECO:0000259" key="3">
    <source>
        <dbReference type="Pfam" id="PF05347"/>
    </source>
</evidence>
<comment type="similarity">
    <text evidence="1">Belongs to the complex I LYR family. LYRM9 subfamily.</text>
</comment>
<dbReference type="EMBL" id="JARGDH010000003">
    <property type="protein sequence ID" value="KAL0272147.1"/>
    <property type="molecule type" value="Genomic_DNA"/>
</dbReference>
<dbReference type="InterPro" id="IPR008011">
    <property type="entry name" value="Complex1_LYR_dom"/>
</dbReference>
<feature type="domain" description="Complex 1 LYR protein" evidence="3">
    <location>
        <begin position="17"/>
        <end position="68"/>
    </location>
</feature>
<reference evidence="4" key="1">
    <citation type="journal article" date="2024" name="Gigascience">
        <title>Chromosome-level genome of the poultry shaft louse Menopon gallinae provides insight into the host-switching and adaptive evolution of parasitic lice.</title>
        <authorList>
            <person name="Xu Y."/>
            <person name="Ma L."/>
            <person name="Liu S."/>
            <person name="Liang Y."/>
            <person name="Liu Q."/>
            <person name="He Z."/>
            <person name="Tian L."/>
            <person name="Duan Y."/>
            <person name="Cai W."/>
            <person name="Li H."/>
            <person name="Song F."/>
        </authorList>
    </citation>
    <scope>NUCLEOTIDE SEQUENCE</scope>
    <source>
        <strain evidence="4">Cailab_2023a</strain>
    </source>
</reference>
<dbReference type="PANTHER" id="PTHR47061">
    <property type="entry name" value="LYR MOTIF-CONTAINING PROTEIN 9"/>
    <property type="match status" value="1"/>
</dbReference>